<dbReference type="PANTHER" id="PTHR32248">
    <property type="entry name" value="RNA POLYMERASE SIGMA-54 FACTOR"/>
    <property type="match status" value="1"/>
</dbReference>
<evidence type="ECO:0000259" key="12">
    <source>
        <dbReference type="Pfam" id="PF04963"/>
    </source>
</evidence>
<dbReference type="Proteomes" id="UP001626536">
    <property type="component" value="Chromosome"/>
</dbReference>
<dbReference type="RefSeq" id="WP_407338614.1">
    <property type="nucleotide sequence ID" value="NZ_CP136862.1"/>
</dbReference>
<evidence type="ECO:0000256" key="10">
    <source>
        <dbReference type="SAM" id="MobiDB-lite"/>
    </source>
</evidence>
<dbReference type="PROSITE" id="PS00718">
    <property type="entry name" value="SIGMA54_2"/>
    <property type="match status" value="1"/>
</dbReference>
<evidence type="ECO:0000313" key="14">
    <source>
        <dbReference type="Proteomes" id="UP001626536"/>
    </source>
</evidence>
<dbReference type="NCBIfam" id="TIGR02395">
    <property type="entry name" value="rpoN_sigma"/>
    <property type="match status" value="1"/>
</dbReference>
<dbReference type="PROSITE" id="PS00717">
    <property type="entry name" value="SIGMA54_1"/>
    <property type="match status" value="1"/>
</dbReference>
<evidence type="ECO:0000256" key="5">
    <source>
        <dbReference type="ARBA" id="ARBA00023015"/>
    </source>
</evidence>
<gene>
    <name evidence="13" type="primary">rpoN</name>
    <name evidence="13" type="ORF">RZS28_15385</name>
</gene>
<feature type="domain" description="RNA polymerase sigma factor 54 core-binding" evidence="12">
    <location>
        <begin position="152"/>
        <end position="339"/>
    </location>
</feature>
<accession>A0ABZ0HQJ7</accession>
<dbReference type="Gene3D" id="1.10.10.1330">
    <property type="entry name" value="RNA polymerase sigma-54 factor, core-binding domain"/>
    <property type="match status" value="1"/>
</dbReference>
<evidence type="ECO:0000256" key="8">
    <source>
        <dbReference type="ARBA" id="ARBA00023163"/>
    </source>
</evidence>
<reference evidence="13 14" key="1">
    <citation type="submission" date="2023-10" db="EMBL/GenBank/DDBJ databases">
        <title>Novel methanotroph of the genus Methylocapsa from a subarctic wetland.</title>
        <authorList>
            <person name="Belova S.E."/>
            <person name="Oshkin I.Y."/>
            <person name="Miroshnikov K."/>
            <person name="Dedysh S.N."/>
        </authorList>
    </citation>
    <scope>NUCLEOTIDE SEQUENCE [LARGE SCALE GENOMIC DNA]</scope>
    <source>
        <strain evidence="13 14">RX1</strain>
    </source>
</reference>
<sequence length="516" mass="56646">MALSTKLIMRQGQSLVMTPQLLQAIKLLQFSNIELTAFVQDELERNPLLERAEDAPDPRDPGVGFEGGVDPTASPASPDFNDASETEWSSESFATDRGALEASLGTELSNAFEDDRAPTPGEYRETFEASGLSATSWSGSSGSVGDGEAANLEAYVAAETNLKDHLAAQLAFTTTDPVDRMIGQVLIDSIDDAGYLADSVSEIAARLHTPIERVERVLTIIHGFDPSGVGARDLAECLAIQLRERDRFDPAMKALIANLGLLAKRDFAALRKICHVDEEDIIDMVAEIKRLDPKPGRAFGGGSIQPLVPDVIVRPLPDGSWYVELNTEVLPRVLVNHSYATRITKAKSNEADRNFMSTCLQTANWLTKSLEQRARTILKVSSEIVRQQDAFFAHGVEHLRPLNLKTIAEAIGMHESTVSRVTSNKYMATPRGLFELKYFFTASIASQDGGDAHSAESVRFRIRHMIDQESPAEILSDDAIVARLKDANINIARRTVAKYRESLKIPSSVERRRAKA</sequence>
<dbReference type="Gene3D" id="1.10.10.60">
    <property type="entry name" value="Homeodomain-like"/>
    <property type="match status" value="1"/>
</dbReference>
<comment type="similarity">
    <text evidence="1 9">Belongs to the sigma-54 factor family.</text>
</comment>
<dbReference type="EMBL" id="CP136862">
    <property type="protein sequence ID" value="WOJ89171.1"/>
    <property type="molecule type" value="Genomic_DNA"/>
</dbReference>
<organism evidence="13 14">
    <name type="scientific">Methylocapsa polymorpha</name>
    <dbReference type="NCBI Taxonomy" id="3080828"/>
    <lineage>
        <taxon>Bacteria</taxon>
        <taxon>Pseudomonadati</taxon>
        <taxon>Pseudomonadota</taxon>
        <taxon>Alphaproteobacteria</taxon>
        <taxon>Hyphomicrobiales</taxon>
        <taxon>Beijerinckiaceae</taxon>
        <taxon>Methylocapsa</taxon>
    </lineage>
</organism>
<feature type="region of interest" description="Disordered" evidence="10">
    <location>
        <begin position="50"/>
        <end position="93"/>
    </location>
</feature>
<evidence type="ECO:0000256" key="7">
    <source>
        <dbReference type="ARBA" id="ARBA00023125"/>
    </source>
</evidence>
<comment type="function">
    <text evidence="9">Sigma factors are initiation factors that promote the attachment of RNA polymerase to specific initiation sites and are then released.</text>
</comment>
<dbReference type="Pfam" id="PF00309">
    <property type="entry name" value="Sigma54_AID"/>
    <property type="match status" value="1"/>
</dbReference>
<evidence type="ECO:0000256" key="1">
    <source>
        <dbReference type="ARBA" id="ARBA00008798"/>
    </source>
</evidence>
<keyword evidence="14" id="KW-1185">Reference proteome</keyword>
<keyword evidence="5 9" id="KW-0805">Transcription regulation</keyword>
<dbReference type="InterPro" id="IPR000394">
    <property type="entry name" value="RNA_pol_sigma_54"/>
</dbReference>
<keyword evidence="2 9" id="KW-0240">DNA-directed RNA polymerase</keyword>
<dbReference type="PANTHER" id="PTHR32248:SF4">
    <property type="entry name" value="RNA POLYMERASE SIGMA-54 FACTOR"/>
    <property type="match status" value="1"/>
</dbReference>
<keyword evidence="3 9" id="KW-0808">Transferase</keyword>
<dbReference type="NCBIfam" id="NF009118">
    <property type="entry name" value="PRK12469.1"/>
    <property type="match status" value="1"/>
</dbReference>
<feature type="compositionally biased region" description="Basic and acidic residues" evidence="10">
    <location>
        <begin position="50"/>
        <end position="60"/>
    </location>
</feature>
<keyword evidence="4 9" id="KW-0548">Nucleotidyltransferase</keyword>
<dbReference type="PRINTS" id="PR00045">
    <property type="entry name" value="SIGMA54FCT"/>
</dbReference>
<evidence type="ECO:0000256" key="2">
    <source>
        <dbReference type="ARBA" id="ARBA00022478"/>
    </source>
</evidence>
<evidence type="ECO:0000259" key="11">
    <source>
        <dbReference type="Pfam" id="PF04552"/>
    </source>
</evidence>
<evidence type="ECO:0000313" key="13">
    <source>
        <dbReference type="EMBL" id="WOJ89171.1"/>
    </source>
</evidence>
<dbReference type="InterPro" id="IPR007046">
    <property type="entry name" value="RNA_pol_sigma_54_core-bd"/>
</dbReference>
<dbReference type="PROSITE" id="PS50044">
    <property type="entry name" value="SIGMA54_3"/>
    <property type="match status" value="1"/>
</dbReference>
<keyword evidence="8 9" id="KW-0804">Transcription</keyword>
<evidence type="ECO:0000256" key="4">
    <source>
        <dbReference type="ARBA" id="ARBA00022695"/>
    </source>
</evidence>
<dbReference type="NCBIfam" id="NF004596">
    <property type="entry name" value="PRK05932.1-3"/>
    <property type="match status" value="1"/>
</dbReference>
<dbReference type="Pfam" id="PF04963">
    <property type="entry name" value="Sigma54_CBD"/>
    <property type="match status" value="1"/>
</dbReference>
<evidence type="ECO:0000256" key="6">
    <source>
        <dbReference type="ARBA" id="ARBA00023082"/>
    </source>
</evidence>
<evidence type="ECO:0000256" key="9">
    <source>
        <dbReference type="PIRNR" id="PIRNR000774"/>
    </source>
</evidence>
<dbReference type="Pfam" id="PF04552">
    <property type="entry name" value="Sigma54_DBD"/>
    <property type="match status" value="1"/>
</dbReference>
<protein>
    <recommendedName>
        <fullName evidence="9">RNA polymerase sigma-54 factor</fullName>
    </recommendedName>
</protein>
<name>A0ABZ0HQJ7_9HYPH</name>
<evidence type="ECO:0000256" key="3">
    <source>
        <dbReference type="ARBA" id="ARBA00022679"/>
    </source>
</evidence>
<dbReference type="InterPro" id="IPR007634">
    <property type="entry name" value="RNA_pol_sigma_54_DNA-bd"/>
</dbReference>
<keyword evidence="7 9" id="KW-0238">DNA-binding</keyword>
<feature type="domain" description="RNA polymerase sigma factor 54 DNA-binding" evidence="11">
    <location>
        <begin position="354"/>
        <end position="513"/>
    </location>
</feature>
<keyword evidence="6 9" id="KW-0731">Sigma factor</keyword>
<dbReference type="InterPro" id="IPR038709">
    <property type="entry name" value="RpoN_core-bd_sf"/>
</dbReference>
<proteinExistence type="inferred from homology"/>
<dbReference type="PIRSF" id="PIRSF000774">
    <property type="entry name" value="RpoN"/>
    <property type="match status" value="1"/>
</dbReference>